<keyword evidence="4" id="KW-1185">Reference proteome</keyword>
<feature type="compositionally biased region" description="Basic and acidic residues" evidence="1">
    <location>
        <begin position="50"/>
        <end position="64"/>
    </location>
</feature>
<feature type="region of interest" description="Disordered" evidence="1">
    <location>
        <begin position="30"/>
        <end position="306"/>
    </location>
</feature>
<evidence type="ECO:0000313" key="4">
    <source>
        <dbReference type="Proteomes" id="UP001201812"/>
    </source>
</evidence>
<organism evidence="3 4">
    <name type="scientific">Ditylenchus destructor</name>
    <dbReference type="NCBI Taxonomy" id="166010"/>
    <lineage>
        <taxon>Eukaryota</taxon>
        <taxon>Metazoa</taxon>
        <taxon>Ecdysozoa</taxon>
        <taxon>Nematoda</taxon>
        <taxon>Chromadorea</taxon>
        <taxon>Rhabditida</taxon>
        <taxon>Tylenchina</taxon>
        <taxon>Tylenchomorpha</taxon>
        <taxon>Sphaerularioidea</taxon>
        <taxon>Anguinidae</taxon>
        <taxon>Anguininae</taxon>
        <taxon>Ditylenchus</taxon>
    </lineage>
</organism>
<feature type="compositionally biased region" description="Basic and acidic residues" evidence="1">
    <location>
        <begin position="180"/>
        <end position="191"/>
    </location>
</feature>
<feature type="compositionally biased region" description="Basic and acidic residues" evidence="1">
    <location>
        <begin position="88"/>
        <end position="102"/>
    </location>
</feature>
<protein>
    <submittedName>
        <fullName evidence="3">Uncharacterized protein</fullName>
    </submittedName>
</protein>
<name>A0AAD4R111_9BILA</name>
<dbReference type="Proteomes" id="UP001201812">
    <property type="component" value="Unassembled WGS sequence"/>
</dbReference>
<evidence type="ECO:0000256" key="1">
    <source>
        <dbReference type="SAM" id="MobiDB-lite"/>
    </source>
</evidence>
<evidence type="ECO:0000256" key="2">
    <source>
        <dbReference type="SAM" id="SignalP"/>
    </source>
</evidence>
<comment type="caution">
    <text evidence="3">The sequence shown here is derived from an EMBL/GenBank/DDBJ whole genome shotgun (WGS) entry which is preliminary data.</text>
</comment>
<evidence type="ECO:0000313" key="3">
    <source>
        <dbReference type="EMBL" id="KAI1702676.1"/>
    </source>
</evidence>
<sequence>MKVGTIILIVAIGLLVVEIESRSQAAIQRRAEKKKLKRKEAKKQNGGAKDGQHHPDKNVNHKNDEETERVKKRLEELRGSSEASKSAGTKEAKPGVHPDDKRMMKHLAALQEGDSPSSGSERKKDTNHGGRHPEKNGDSPTSGGEGTMDSKHPKKGQHSGKESNDNGPQEGDSQASGSGGKKDPKHPDKKGSYHPGSKGGGKGDSPASGNGGDNKHKNENDARIKDRLHQLQGDKTDGKSEAKHPDRTVRRRKKRSVARAQERFYIDSYQKLGNGYQDELVRTRRGSKKKKSSGDSKKPNSSGVPHADIFVLGTATLEGDQPVTVIIEPNFKGRKMRKVRKKCSHKITKVFHPHHDIKQRYRKGETGKREKREVFNLGECNFSVPPNEEQCKGGTQVKKT</sequence>
<feature type="compositionally biased region" description="Basic and acidic residues" evidence="1">
    <location>
        <begin position="213"/>
        <end position="248"/>
    </location>
</feature>
<dbReference type="AlphaFoldDB" id="A0AAD4R111"/>
<reference evidence="3" key="1">
    <citation type="submission" date="2022-01" db="EMBL/GenBank/DDBJ databases">
        <title>Genome Sequence Resource for Two Populations of Ditylenchus destructor, the Migratory Endoparasitic Phytonematode.</title>
        <authorList>
            <person name="Zhang H."/>
            <person name="Lin R."/>
            <person name="Xie B."/>
        </authorList>
    </citation>
    <scope>NUCLEOTIDE SEQUENCE</scope>
    <source>
        <strain evidence="3">BazhouSP</strain>
    </source>
</reference>
<accession>A0AAD4R111</accession>
<feature type="compositionally biased region" description="Basic residues" evidence="1">
    <location>
        <begin position="31"/>
        <end position="41"/>
    </location>
</feature>
<dbReference type="EMBL" id="JAKKPZ010000095">
    <property type="protein sequence ID" value="KAI1702676.1"/>
    <property type="molecule type" value="Genomic_DNA"/>
</dbReference>
<feature type="chain" id="PRO_5041957544" evidence="2">
    <location>
        <begin position="22"/>
        <end position="400"/>
    </location>
</feature>
<feature type="compositionally biased region" description="Polar residues" evidence="1">
    <location>
        <begin position="165"/>
        <end position="175"/>
    </location>
</feature>
<feature type="signal peptide" evidence="2">
    <location>
        <begin position="1"/>
        <end position="21"/>
    </location>
</feature>
<keyword evidence="2" id="KW-0732">Signal</keyword>
<gene>
    <name evidence="3" type="ORF">DdX_15355</name>
</gene>
<feature type="compositionally biased region" description="Basic and acidic residues" evidence="1">
    <location>
        <begin position="120"/>
        <end position="137"/>
    </location>
</feature>
<proteinExistence type="predicted"/>